<feature type="binding site" evidence="1">
    <location>
        <position position="83"/>
    </location>
    <ligand>
        <name>Mg(2+)</name>
        <dbReference type="ChEBI" id="CHEBI:18420"/>
        <label>1</label>
        <note>catalytic</note>
    </ligand>
</feature>
<dbReference type="Pfam" id="PF00459">
    <property type="entry name" value="Inositol_P"/>
    <property type="match status" value="1"/>
</dbReference>
<dbReference type="InterPro" id="IPR000760">
    <property type="entry name" value="Inositol_monophosphatase-like"/>
</dbReference>
<dbReference type="Gene3D" id="3.40.190.80">
    <property type="match status" value="1"/>
</dbReference>
<protein>
    <submittedName>
        <fullName evidence="2">Myo-inositol-1(Or 4)-monophosphatase</fullName>
        <ecNumber evidence="2">3.1.3.25</ecNumber>
    </submittedName>
</protein>
<dbReference type="AlphaFoldDB" id="A0A7W9HNF7"/>
<organism evidence="2 3">
    <name type="scientific">Saccharothrix ecbatanensis</name>
    <dbReference type="NCBI Taxonomy" id="1105145"/>
    <lineage>
        <taxon>Bacteria</taxon>
        <taxon>Bacillati</taxon>
        <taxon>Actinomycetota</taxon>
        <taxon>Actinomycetes</taxon>
        <taxon>Pseudonocardiales</taxon>
        <taxon>Pseudonocardiaceae</taxon>
        <taxon>Saccharothrix</taxon>
    </lineage>
</organism>
<gene>
    <name evidence="2" type="ORF">F4560_005287</name>
</gene>
<comment type="caution">
    <text evidence="2">The sequence shown here is derived from an EMBL/GenBank/DDBJ whole genome shotgun (WGS) entry which is preliminary data.</text>
</comment>
<dbReference type="SUPFAM" id="SSF56655">
    <property type="entry name" value="Carbohydrate phosphatase"/>
    <property type="match status" value="1"/>
</dbReference>
<keyword evidence="2" id="KW-0378">Hydrolase</keyword>
<evidence type="ECO:0000313" key="3">
    <source>
        <dbReference type="Proteomes" id="UP000552097"/>
    </source>
</evidence>
<dbReference type="RefSeq" id="WP_184924101.1">
    <property type="nucleotide sequence ID" value="NZ_JACHMO010000001.1"/>
</dbReference>
<dbReference type="GO" id="GO:0007165">
    <property type="term" value="P:signal transduction"/>
    <property type="evidence" value="ECO:0007669"/>
    <property type="project" value="TreeGrafter"/>
</dbReference>
<dbReference type="Proteomes" id="UP000552097">
    <property type="component" value="Unassembled WGS sequence"/>
</dbReference>
<keyword evidence="1" id="KW-0479">Metal-binding</keyword>
<dbReference type="PANTHER" id="PTHR20854">
    <property type="entry name" value="INOSITOL MONOPHOSPHATASE"/>
    <property type="match status" value="1"/>
</dbReference>
<keyword evidence="1" id="KW-0460">Magnesium</keyword>
<dbReference type="PANTHER" id="PTHR20854:SF4">
    <property type="entry name" value="INOSITOL-1-MONOPHOSPHATASE-RELATED"/>
    <property type="match status" value="1"/>
</dbReference>
<accession>A0A7W9HNF7</accession>
<sequence length="274" mass="28357">MPDSDAELAVRSAVAGADVVRSFFGGPLERIAKESGDFATEADVAAERAIIAILRGARPEDRITGEELGDVGPPASARSWLVDPLCGTANFSAGTPLVAVNVALRVGEGIVAAAVADPFSGEVFWTDGEVARVRAAGQDVPLAPDAASRLVDVNVDPPFPNRDRFLAARLLHDRAFGDAFGARVLSTSLALAWVAAGRRVAYVTDGDVRDSVHFAAGIALCRAAGCVVTGLAGQPLHHGAQGLVAASDGATHRTLIRMITGQADPHGWPVDVDQ</sequence>
<dbReference type="GO" id="GO:0006020">
    <property type="term" value="P:inositol metabolic process"/>
    <property type="evidence" value="ECO:0007669"/>
    <property type="project" value="TreeGrafter"/>
</dbReference>
<proteinExistence type="predicted"/>
<dbReference type="PRINTS" id="PR00377">
    <property type="entry name" value="IMPHPHTASES"/>
</dbReference>
<feature type="binding site" evidence="1">
    <location>
        <position position="66"/>
    </location>
    <ligand>
        <name>Mg(2+)</name>
        <dbReference type="ChEBI" id="CHEBI:18420"/>
        <label>1</label>
        <note>catalytic</note>
    </ligand>
</feature>
<reference evidence="2 3" key="1">
    <citation type="submission" date="2020-08" db="EMBL/GenBank/DDBJ databases">
        <title>Sequencing the genomes of 1000 actinobacteria strains.</title>
        <authorList>
            <person name="Klenk H.-P."/>
        </authorList>
    </citation>
    <scope>NUCLEOTIDE SEQUENCE [LARGE SCALE GENOMIC DNA]</scope>
    <source>
        <strain evidence="2 3">DSM 45486</strain>
    </source>
</reference>
<dbReference type="EMBL" id="JACHMO010000001">
    <property type="protein sequence ID" value="MBB5805519.1"/>
    <property type="molecule type" value="Genomic_DNA"/>
</dbReference>
<name>A0A7W9HNF7_9PSEU</name>
<evidence type="ECO:0000256" key="1">
    <source>
        <dbReference type="PIRSR" id="PIRSR600760-2"/>
    </source>
</evidence>
<feature type="binding site" evidence="1">
    <location>
        <position position="85"/>
    </location>
    <ligand>
        <name>Mg(2+)</name>
        <dbReference type="ChEBI" id="CHEBI:18420"/>
        <label>1</label>
        <note>catalytic</note>
    </ligand>
</feature>
<keyword evidence="3" id="KW-1185">Reference proteome</keyword>
<dbReference type="CDD" id="cd01637">
    <property type="entry name" value="IMPase_like"/>
    <property type="match status" value="1"/>
</dbReference>
<comment type="cofactor">
    <cofactor evidence="1">
        <name>Mg(2+)</name>
        <dbReference type="ChEBI" id="CHEBI:18420"/>
    </cofactor>
</comment>
<dbReference type="Gene3D" id="3.30.540.10">
    <property type="entry name" value="Fructose-1,6-Bisphosphatase, subunit A, domain 1"/>
    <property type="match status" value="1"/>
</dbReference>
<dbReference type="GO" id="GO:0046872">
    <property type="term" value="F:metal ion binding"/>
    <property type="evidence" value="ECO:0007669"/>
    <property type="project" value="UniProtKB-KW"/>
</dbReference>
<evidence type="ECO:0000313" key="2">
    <source>
        <dbReference type="EMBL" id="MBB5805519.1"/>
    </source>
</evidence>
<dbReference type="GO" id="GO:0008934">
    <property type="term" value="F:inositol monophosphate 1-phosphatase activity"/>
    <property type="evidence" value="ECO:0007669"/>
    <property type="project" value="TreeGrafter"/>
</dbReference>
<dbReference type="EC" id="3.1.3.25" evidence="2"/>